<dbReference type="OrthoDB" id="9789109at2"/>
<reference evidence="2" key="2">
    <citation type="submission" date="2020-04" db="EMBL/GenBank/DDBJ databases">
        <authorList>
            <person name="Tanveer F."/>
            <person name="Xie Y."/>
            <person name="Shinwari Z.K."/>
        </authorList>
    </citation>
    <scope>NUCLEOTIDE SEQUENCE</scope>
    <source>
        <strain evidence="2">MOSEL-ME25</strain>
    </source>
</reference>
<dbReference type="EMBL" id="JABEVU030000001">
    <property type="protein sequence ID" value="MDB0580104.1"/>
    <property type="molecule type" value="Genomic_DNA"/>
</dbReference>
<dbReference type="PANTHER" id="PTHR39337">
    <property type="entry name" value="BLR5642 PROTEIN"/>
    <property type="match status" value="1"/>
</dbReference>
<dbReference type="PANTHER" id="PTHR39337:SF1">
    <property type="entry name" value="BLR5642 PROTEIN"/>
    <property type="match status" value="1"/>
</dbReference>
<dbReference type="AlphaFoldDB" id="A0A0C2HI73"/>
<evidence type="ECO:0000313" key="1">
    <source>
        <dbReference type="EMBL" id="KIH71354.1"/>
    </source>
</evidence>
<dbReference type="STRING" id="45670.SN16_04810"/>
<evidence type="ECO:0000313" key="4">
    <source>
        <dbReference type="Proteomes" id="UP000527860"/>
    </source>
</evidence>
<evidence type="ECO:0000313" key="3">
    <source>
        <dbReference type="Proteomes" id="UP000031546"/>
    </source>
</evidence>
<dbReference type="EMBL" id="JXII01000003">
    <property type="protein sequence ID" value="KIH71354.1"/>
    <property type="molecule type" value="Genomic_DNA"/>
</dbReference>
<dbReference type="InterPro" id="IPR007438">
    <property type="entry name" value="DUF488"/>
</dbReference>
<accession>A0A0C2HI73</accession>
<dbReference type="PIRSF" id="PIRSF024492">
    <property type="entry name" value="UCP024492"/>
    <property type="match status" value="1"/>
</dbReference>
<proteinExistence type="predicted"/>
<evidence type="ECO:0000313" key="2">
    <source>
        <dbReference type="EMBL" id="MDB0580104.1"/>
    </source>
</evidence>
<dbReference type="RefSeq" id="WP_040105464.1">
    <property type="nucleotide sequence ID" value="NZ_JABEVU030000001.1"/>
</dbReference>
<dbReference type="Proteomes" id="UP000031546">
    <property type="component" value="Unassembled WGS sequence"/>
</dbReference>
<gene>
    <name evidence="2" type="ORF">F7P68_0006145</name>
    <name evidence="1" type="ORF">SN16_04810</name>
</gene>
<dbReference type="Pfam" id="PF04343">
    <property type="entry name" value="DUF488"/>
    <property type="match status" value="1"/>
</dbReference>
<comment type="caution">
    <text evidence="1">The sequence shown here is derived from an EMBL/GenBank/DDBJ whole genome shotgun (WGS) entry which is preliminary data.</text>
</comment>
<dbReference type="Proteomes" id="UP000527860">
    <property type="component" value="Unassembled WGS sequence"/>
</dbReference>
<sequence>MKIYTMGHSSNTKEQFLDMLKMAEIQYVSDVRAFPYSRKYPHFNGDQMKEWLGKEKIEYIHFPMLGGRKGTSGVVGSDLNSGWNNRSFHNYADYTLTEEFKEGIEVLKARASEKTTVYMCSERHPARCHRLIISNWLAANDWDVQHIITNSRNDHEVIGHELGKWGAVPIIEADGTVVYPKDI</sequence>
<name>A0A0C2HI73_9STAP</name>
<keyword evidence="4" id="KW-1185">Reference proteome</keyword>
<organism evidence="1 3">
    <name type="scientific">Salinicoccus roseus</name>
    <dbReference type="NCBI Taxonomy" id="45670"/>
    <lineage>
        <taxon>Bacteria</taxon>
        <taxon>Bacillati</taxon>
        <taxon>Bacillota</taxon>
        <taxon>Bacilli</taxon>
        <taxon>Bacillales</taxon>
        <taxon>Staphylococcaceae</taxon>
        <taxon>Salinicoccus</taxon>
    </lineage>
</organism>
<dbReference type="InterPro" id="IPR014519">
    <property type="entry name" value="UCP024492"/>
</dbReference>
<reference evidence="1 3" key="1">
    <citation type="submission" date="2015-01" db="EMBL/GenBank/DDBJ databases">
        <title>Genome sequences of high lactate-tolerant strain Salinicoccus roseus W12 with industrial interest.</title>
        <authorList>
            <person name="Wang H."/>
            <person name="Yu B."/>
        </authorList>
    </citation>
    <scope>NUCLEOTIDE SEQUENCE [LARGE SCALE GENOMIC DNA]</scope>
    <source>
        <strain evidence="1 3">W12</strain>
    </source>
</reference>
<protein>
    <submittedName>
        <fullName evidence="1">DNA repair protein</fullName>
    </submittedName>
    <submittedName>
        <fullName evidence="2">DUF488 domain-containing protein</fullName>
    </submittedName>
</protein>
<reference evidence="2" key="3">
    <citation type="submission" date="2022-12" db="EMBL/GenBank/DDBJ databases">
        <title>Genome analysis and biological profiling of marine Salinicoccus roseus MOSEL-ME25.</title>
        <authorList>
            <person name="Mirza F.T."/>
            <person name="Xie Y."/>
            <person name="Shinwari Z.K."/>
        </authorList>
    </citation>
    <scope>NUCLEOTIDE SEQUENCE</scope>
    <source>
        <strain evidence="2">MOSEL-ME25</strain>
    </source>
</reference>
<dbReference type="GeneID" id="77844867"/>